<evidence type="ECO:0000313" key="4">
    <source>
        <dbReference type="Proteomes" id="UP000051804"/>
    </source>
</evidence>
<dbReference type="InterPro" id="IPR044929">
    <property type="entry name" value="DNA/RNA_non-sp_Endonuclease_sf"/>
</dbReference>
<dbReference type="STRING" id="1291734.FD02_GL001385"/>
<dbReference type="Gene3D" id="3.40.570.10">
    <property type="entry name" value="Extracellular Endonuclease, subunit A"/>
    <property type="match status" value="1"/>
</dbReference>
<accession>A0A0R1JNF0</accession>
<sequence length="280" mass="30509">MNMRKLVILLTALLALAGCGQTKAERQAAKRSSEVTALKRANRAAKADLSSTKAANRATQSAIASRRSALATVASKPAAAKQPPAAKPSTDLAAKNYAGTQEISVNNNVPGFSAADVSLAHGAWERYANLDSLNRARTAEAMLNQSLMPTQPREGLTWDPTGWRNKRTAHGWLYNRSHLIGFQLSGENNNPKNLITGTQSLNNPLMLAHEMDIATYLKASTRHFVRYEVAPVYRGNELVARGVHMRAQSVGDNTIRFNVYIFNVEPGYTINYADGTSQKN</sequence>
<comment type="caution">
    <text evidence="3">The sequence shown here is derived from an EMBL/GenBank/DDBJ whole genome shotgun (WGS) entry which is preliminary data.</text>
</comment>
<keyword evidence="4" id="KW-1185">Reference proteome</keyword>
<feature type="domain" description="Type VII secretion system protein EssD-like" evidence="2">
    <location>
        <begin position="121"/>
        <end position="250"/>
    </location>
</feature>
<dbReference type="Pfam" id="PF13930">
    <property type="entry name" value="Endonuclea_NS_2"/>
    <property type="match status" value="1"/>
</dbReference>
<dbReference type="PROSITE" id="PS51257">
    <property type="entry name" value="PROKAR_LIPOPROTEIN"/>
    <property type="match status" value="1"/>
</dbReference>
<dbReference type="AlphaFoldDB" id="A0A0R1JNF0"/>
<evidence type="ECO:0000256" key="1">
    <source>
        <dbReference type="SAM" id="SignalP"/>
    </source>
</evidence>
<keyword evidence="1" id="KW-0732">Signal</keyword>
<evidence type="ECO:0000259" key="2">
    <source>
        <dbReference type="Pfam" id="PF13930"/>
    </source>
</evidence>
<dbReference type="InterPro" id="IPR044927">
    <property type="entry name" value="Endonuclea_NS_2"/>
</dbReference>
<evidence type="ECO:0000313" key="3">
    <source>
        <dbReference type="EMBL" id="KRK72965.1"/>
    </source>
</evidence>
<dbReference type="PATRIC" id="fig|1291734.4.peg.1424"/>
<feature type="signal peptide" evidence="1">
    <location>
        <begin position="1"/>
        <end position="24"/>
    </location>
</feature>
<gene>
    <name evidence="3" type="ORF">FD02_GL001385</name>
</gene>
<protein>
    <submittedName>
        <fullName evidence="3">Dna-entry nuclease</fullName>
    </submittedName>
</protein>
<dbReference type="EMBL" id="AZDJ01000016">
    <property type="protein sequence ID" value="KRK72965.1"/>
    <property type="molecule type" value="Genomic_DNA"/>
</dbReference>
<reference evidence="3 4" key="1">
    <citation type="journal article" date="2015" name="Genome Announc.">
        <title>Expanding the biotechnology potential of lactobacilli through comparative genomics of 213 strains and associated genera.</title>
        <authorList>
            <person name="Sun Z."/>
            <person name="Harris H.M."/>
            <person name="McCann A."/>
            <person name="Guo C."/>
            <person name="Argimon S."/>
            <person name="Zhang W."/>
            <person name="Yang X."/>
            <person name="Jeffery I.B."/>
            <person name="Cooney J.C."/>
            <person name="Kagawa T.F."/>
            <person name="Liu W."/>
            <person name="Song Y."/>
            <person name="Salvetti E."/>
            <person name="Wrobel A."/>
            <person name="Rasinkangas P."/>
            <person name="Parkhill J."/>
            <person name="Rea M.C."/>
            <person name="O'Sullivan O."/>
            <person name="Ritari J."/>
            <person name="Douillard F.P."/>
            <person name="Paul Ross R."/>
            <person name="Yang R."/>
            <person name="Briner A.E."/>
            <person name="Felis G.E."/>
            <person name="de Vos W.M."/>
            <person name="Barrangou R."/>
            <person name="Klaenhammer T.R."/>
            <person name="Caufield P.W."/>
            <person name="Cui Y."/>
            <person name="Zhang H."/>
            <person name="O'Toole P.W."/>
        </authorList>
    </citation>
    <scope>NUCLEOTIDE SEQUENCE [LARGE SCALE GENOMIC DNA]</scope>
    <source>
        <strain evidence="3 4">JCM 17158</strain>
    </source>
</reference>
<feature type="chain" id="PRO_5006406124" evidence="1">
    <location>
        <begin position="25"/>
        <end position="280"/>
    </location>
</feature>
<name>A0A0R1JNF0_9LACO</name>
<organism evidence="3 4">
    <name type="scientific">Lacticaseibacillus nasuensis JCM 17158</name>
    <dbReference type="NCBI Taxonomy" id="1291734"/>
    <lineage>
        <taxon>Bacteria</taxon>
        <taxon>Bacillati</taxon>
        <taxon>Bacillota</taxon>
        <taxon>Bacilli</taxon>
        <taxon>Lactobacillales</taxon>
        <taxon>Lactobacillaceae</taxon>
        <taxon>Lacticaseibacillus</taxon>
    </lineage>
</organism>
<dbReference type="Proteomes" id="UP000051804">
    <property type="component" value="Unassembled WGS sequence"/>
</dbReference>
<proteinExistence type="predicted"/>